<feature type="binding site" evidence="8">
    <location>
        <position position="173"/>
    </location>
    <ligand>
        <name>Zn(2+)</name>
        <dbReference type="ChEBI" id="CHEBI:29105"/>
        <label>2</label>
    </ligand>
</feature>
<evidence type="ECO:0000256" key="7">
    <source>
        <dbReference type="PIRSR" id="PIRSR001123-1"/>
    </source>
</evidence>
<keyword evidence="5" id="KW-0378">Hydrolase</keyword>
<keyword evidence="3" id="KW-0645">Protease</keyword>
<evidence type="ECO:0000256" key="8">
    <source>
        <dbReference type="PIRSR" id="PIRSR001123-2"/>
    </source>
</evidence>
<dbReference type="PIRSF" id="PIRSF001123">
    <property type="entry name" value="PepA_GA"/>
    <property type="match status" value="1"/>
</dbReference>
<dbReference type="KEGG" id="kpf:IX53_00195"/>
<dbReference type="Pfam" id="PF05343">
    <property type="entry name" value="Peptidase_M42"/>
    <property type="match status" value="1"/>
</dbReference>
<keyword evidence="10" id="KW-1185">Reference proteome</keyword>
<dbReference type="SUPFAM" id="SSF53187">
    <property type="entry name" value="Zn-dependent exopeptidases"/>
    <property type="match status" value="1"/>
</dbReference>
<accession>A0A0G2Z4N1</accession>
<dbReference type="PANTHER" id="PTHR32481">
    <property type="entry name" value="AMINOPEPTIDASE"/>
    <property type="match status" value="1"/>
</dbReference>
<evidence type="ECO:0000313" key="10">
    <source>
        <dbReference type="Proteomes" id="UP000035159"/>
    </source>
</evidence>
<reference evidence="9 10" key="1">
    <citation type="submission" date="2015-04" db="EMBL/GenBank/DDBJ databases">
        <title>Complete Genome Sequence of Kosmotoga pacifica SLHLJ1.</title>
        <authorList>
            <person name="Jiang L.J."/>
            <person name="Shao Z.Z."/>
            <person name="Jebbar M."/>
        </authorList>
    </citation>
    <scope>NUCLEOTIDE SEQUENCE [LARGE SCALE GENOMIC DNA]</scope>
    <source>
        <strain evidence="9 10">SLHLJ1</strain>
    </source>
</reference>
<dbReference type="InterPro" id="IPR023367">
    <property type="entry name" value="Peptidase_M42_dom2"/>
</dbReference>
<evidence type="ECO:0000256" key="3">
    <source>
        <dbReference type="ARBA" id="ARBA00022670"/>
    </source>
</evidence>
<evidence type="ECO:0000256" key="2">
    <source>
        <dbReference type="ARBA" id="ARBA00022438"/>
    </source>
</evidence>
<dbReference type="RefSeq" id="WP_047753642.1">
    <property type="nucleotide sequence ID" value="NZ_CAJUHA010000010.1"/>
</dbReference>
<dbReference type="PANTHER" id="PTHR32481:SF5">
    <property type="entry name" value="ENDOGLUCANASE"/>
    <property type="match status" value="1"/>
</dbReference>
<dbReference type="GO" id="GO:0046872">
    <property type="term" value="F:metal ion binding"/>
    <property type="evidence" value="ECO:0007669"/>
    <property type="project" value="UniProtKB-UniRule"/>
</dbReference>
<dbReference type="EMBL" id="CP011232">
    <property type="protein sequence ID" value="AKI96507.1"/>
    <property type="molecule type" value="Genomic_DNA"/>
</dbReference>
<protein>
    <submittedName>
        <fullName evidence="9">Peptidase M42</fullName>
    </submittedName>
</protein>
<dbReference type="AlphaFoldDB" id="A0A0G2Z4N1"/>
<feature type="active site" description="Proton acceptor" evidence="7">
    <location>
        <position position="205"/>
    </location>
</feature>
<dbReference type="GO" id="GO:0004177">
    <property type="term" value="F:aminopeptidase activity"/>
    <property type="evidence" value="ECO:0007669"/>
    <property type="project" value="UniProtKB-UniRule"/>
</dbReference>
<feature type="binding site" evidence="8">
    <location>
        <position position="206"/>
    </location>
    <ligand>
        <name>Zn(2+)</name>
        <dbReference type="ChEBI" id="CHEBI:29105"/>
        <label>2</label>
    </ligand>
</feature>
<proteinExistence type="inferred from homology"/>
<dbReference type="GO" id="GO:0006508">
    <property type="term" value="P:proteolysis"/>
    <property type="evidence" value="ECO:0007669"/>
    <property type="project" value="UniProtKB-KW"/>
</dbReference>
<dbReference type="InterPro" id="IPR051464">
    <property type="entry name" value="Peptidase_M42_aminopept"/>
</dbReference>
<evidence type="ECO:0000256" key="4">
    <source>
        <dbReference type="ARBA" id="ARBA00022723"/>
    </source>
</evidence>
<dbReference type="OrthoDB" id="48055at2"/>
<comment type="similarity">
    <text evidence="1 6">Belongs to the peptidase M42 family.</text>
</comment>
<dbReference type="Proteomes" id="UP000035159">
    <property type="component" value="Chromosome"/>
</dbReference>
<feature type="binding site" evidence="8">
    <location>
        <position position="228"/>
    </location>
    <ligand>
        <name>Zn(2+)</name>
        <dbReference type="ChEBI" id="CHEBI:29105"/>
        <label>1</label>
    </ligand>
</feature>
<dbReference type="InterPro" id="IPR008007">
    <property type="entry name" value="Peptidase_M42"/>
</dbReference>
<keyword evidence="4 8" id="KW-0479">Metal-binding</keyword>
<sequence>MKFELLKELTEIPGISGFEEKVADFIEEKIKDKVDKYWRDSVGNLMALKKGKNNNAKKLMLLAHMDEVGLMVSKINKDGSVGIVRVGGVDPRVLIGKKVLVGRDLLKGIIGFKAIHLQRDNSLLKAPSYKELSVYMGFSSKEEALKKVKVGDPVYFDTQYEEVGHYAIGKAFDDRSGCAILMEVLNSLENTSLEHDIYFAWVVQEEVGLRGSGVAAKQIVPDAALVFENTTAGDNPEIPENRWATRLGHGPALTFAHGGLVLDRKIYETIKATAESNNIPYQHKARIAGGTDAARLARTLSGIPSGVISTPSRYIHSPVSIIDTRDFSALIKLAKILVTEGKVLPE</sequence>
<evidence type="ECO:0000256" key="1">
    <source>
        <dbReference type="ARBA" id="ARBA00006272"/>
    </source>
</evidence>
<gene>
    <name evidence="9" type="ORF">IX53_00195</name>
</gene>
<evidence type="ECO:0000313" key="9">
    <source>
        <dbReference type="EMBL" id="AKI96507.1"/>
    </source>
</evidence>
<dbReference type="Gene3D" id="2.40.30.40">
    <property type="entry name" value="Peptidase M42, domain 2"/>
    <property type="match status" value="1"/>
</dbReference>
<evidence type="ECO:0000256" key="5">
    <source>
        <dbReference type="ARBA" id="ARBA00022801"/>
    </source>
</evidence>
<name>A0A0G2Z4N1_9BACT</name>
<dbReference type="SUPFAM" id="SSF101821">
    <property type="entry name" value="Aminopeptidase/glucanase lid domain"/>
    <property type="match status" value="1"/>
</dbReference>
<dbReference type="PATRIC" id="fig|1330330.3.peg.39"/>
<dbReference type="STRING" id="1330330.IX53_00195"/>
<comment type="cofactor">
    <cofactor evidence="8">
        <name>a divalent metal cation</name>
        <dbReference type="ChEBI" id="CHEBI:60240"/>
    </cofactor>
    <text evidence="8">Binds 2 divalent metal cations per subunit.</text>
</comment>
<organism evidence="9 10">
    <name type="scientific">Kosmotoga pacifica</name>
    <dbReference type="NCBI Taxonomy" id="1330330"/>
    <lineage>
        <taxon>Bacteria</taxon>
        <taxon>Thermotogati</taxon>
        <taxon>Thermotogota</taxon>
        <taxon>Thermotogae</taxon>
        <taxon>Kosmotogales</taxon>
        <taxon>Kosmotogaceae</taxon>
        <taxon>Kosmotoga</taxon>
    </lineage>
</organism>
<feature type="binding site" evidence="8">
    <location>
        <position position="173"/>
    </location>
    <ligand>
        <name>Zn(2+)</name>
        <dbReference type="ChEBI" id="CHEBI:29105"/>
        <label>1</label>
    </ligand>
</feature>
<feature type="binding site" evidence="8">
    <location>
        <position position="316"/>
    </location>
    <ligand>
        <name>Zn(2+)</name>
        <dbReference type="ChEBI" id="CHEBI:29105"/>
        <label>2</label>
    </ligand>
</feature>
<dbReference type="Gene3D" id="3.40.630.10">
    <property type="entry name" value="Zn peptidases"/>
    <property type="match status" value="1"/>
</dbReference>
<evidence type="ECO:0000256" key="6">
    <source>
        <dbReference type="PIRNR" id="PIRNR001123"/>
    </source>
</evidence>
<feature type="binding site" evidence="8">
    <location>
        <position position="64"/>
    </location>
    <ligand>
        <name>Zn(2+)</name>
        <dbReference type="ChEBI" id="CHEBI:29105"/>
        <label>1</label>
    </ligand>
</feature>
<keyword evidence="2" id="KW-0031">Aminopeptidase</keyword>